<gene>
    <name evidence="2" type="ORF">QVD17_39450</name>
</gene>
<dbReference type="EMBL" id="JAUHHV010000011">
    <property type="protein sequence ID" value="KAK1407823.1"/>
    <property type="molecule type" value="Genomic_DNA"/>
</dbReference>
<dbReference type="Proteomes" id="UP001229421">
    <property type="component" value="Unassembled WGS sequence"/>
</dbReference>
<keyword evidence="3" id="KW-1185">Reference proteome</keyword>
<dbReference type="AlphaFoldDB" id="A0AAD8NH48"/>
<feature type="region of interest" description="Disordered" evidence="1">
    <location>
        <begin position="1"/>
        <end position="23"/>
    </location>
</feature>
<evidence type="ECO:0000313" key="2">
    <source>
        <dbReference type="EMBL" id="KAK1407823.1"/>
    </source>
</evidence>
<sequence length="229" mass="26291">MIHEAKDPKQQPNNLSLLPSPPSIVLNNSKAKQDQCHKKLFKPWASDTVRNNRRWGDDGDTIVERRRQRSSECHCSLVNNHNQKSLLIAFHQRFHSNNINAHQNSLVETCSDNNCPQPSTETIQLAQHYNYLNSLIPHKNYNAHQNSLVETCSDNNCPQPSTETIQLAQHYNYLNSLIPHKNYNAHQNSLVETCSDNNCPQPSTETIQLAQHYNYLNSLIPHTKLQTRP</sequence>
<accession>A0AAD8NH48</accession>
<proteinExistence type="predicted"/>
<feature type="compositionally biased region" description="Low complexity" evidence="1">
    <location>
        <begin position="12"/>
        <end position="23"/>
    </location>
</feature>
<organism evidence="2 3">
    <name type="scientific">Tagetes erecta</name>
    <name type="common">African marigold</name>
    <dbReference type="NCBI Taxonomy" id="13708"/>
    <lineage>
        <taxon>Eukaryota</taxon>
        <taxon>Viridiplantae</taxon>
        <taxon>Streptophyta</taxon>
        <taxon>Embryophyta</taxon>
        <taxon>Tracheophyta</taxon>
        <taxon>Spermatophyta</taxon>
        <taxon>Magnoliopsida</taxon>
        <taxon>eudicotyledons</taxon>
        <taxon>Gunneridae</taxon>
        <taxon>Pentapetalae</taxon>
        <taxon>asterids</taxon>
        <taxon>campanulids</taxon>
        <taxon>Asterales</taxon>
        <taxon>Asteraceae</taxon>
        <taxon>Asteroideae</taxon>
        <taxon>Heliantheae alliance</taxon>
        <taxon>Tageteae</taxon>
        <taxon>Tagetes</taxon>
    </lineage>
</organism>
<evidence type="ECO:0000256" key="1">
    <source>
        <dbReference type="SAM" id="MobiDB-lite"/>
    </source>
</evidence>
<name>A0AAD8NH48_TARER</name>
<reference evidence="2" key="1">
    <citation type="journal article" date="2023" name="bioRxiv">
        <title>Improved chromosome-level genome assembly for marigold (Tagetes erecta).</title>
        <authorList>
            <person name="Jiang F."/>
            <person name="Yuan L."/>
            <person name="Wang S."/>
            <person name="Wang H."/>
            <person name="Xu D."/>
            <person name="Wang A."/>
            <person name="Fan W."/>
        </authorList>
    </citation>
    <scope>NUCLEOTIDE SEQUENCE</scope>
    <source>
        <strain evidence="2">WSJ</strain>
        <tissue evidence="2">Leaf</tissue>
    </source>
</reference>
<protein>
    <submittedName>
        <fullName evidence="2">Uncharacterized protein</fullName>
    </submittedName>
</protein>
<comment type="caution">
    <text evidence="2">The sequence shown here is derived from an EMBL/GenBank/DDBJ whole genome shotgun (WGS) entry which is preliminary data.</text>
</comment>
<evidence type="ECO:0000313" key="3">
    <source>
        <dbReference type="Proteomes" id="UP001229421"/>
    </source>
</evidence>